<evidence type="ECO:0000313" key="1">
    <source>
        <dbReference type="EMBL" id="KAI2391525.1"/>
    </source>
</evidence>
<dbReference type="EMBL" id="JALBCA010000011">
    <property type="protein sequence ID" value="KAI2391525.1"/>
    <property type="molecule type" value="Genomic_DNA"/>
</dbReference>
<comment type="caution">
    <text evidence="1">The sequence shown here is derived from an EMBL/GenBank/DDBJ whole genome shotgun (WGS) entry which is preliminary data.</text>
</comment>
<gene>
    <name evidence="1" type="primary">VPS8</name>
    <name evidence="1" type="ORF">LOY88_001049</name>
</gene>
<name>A0ACB8V3B1_9EURO</name>
<protein>
    <submittedName>
        <fullName evidence="1">Vacuolar protein sorting-associated protein 8</fullName>
    </submittedName>
</protein>
<sequence>MSSMTERGGDDAVRDDAIDLHDEEEDLRIAAANGRTNGVESQSEFDEFVAPDDPISITISKDDADGSSEHHDGTADSPKSTGPNSRSIDDRDSIPDDTPSVQGSIQSSPGSALGRRSPFAVSNSPHRPFDRRFQTRLSIPGSPRPLSPSFIQQHSRHSSLASQLRADTPDLPEEPSAAPWDVVRWTKLRKIAGQVLSEAGKRNFGRLTCIAVSTNIVLGTTKGVILVFDYQQDLRAVIGHGSKAITSGAVTSLAISADNTTVAGGHADGAIFTWEISKVSKPFLHIPPIASGQQDFKRGDGHIAGVAVIHVGFLGTRRTALVSADDHGMAFSHLATRGMGAATRTVRTTRILGRYPESTLPVGRSRKPSTVLAFSPLPLGNVEQGTDSLGLVAMLTPYLLVIVSTTPVAQTQHKAARPKEVPAHSAMTATLAWFPSIKLKAKETAISKTKLVYCWSNVLTILEISEIGSSESTDKDKPPAFEFRPVARWRATEPIVAVQWISRSVLAVLTITQQLLILEDKSLRVTDSFDLLHKHIFHSDLFSKQLHSLVERLDEDDQTMHGVTADAFYMSFRAYKGRLFLLGFNDISVGTLSNWADRLLALMEHGDFIGSIRLATSFYIGTSEKLTVGLPEEDELRHEVVQEKLLEMMAASLKYAFGKNEGAVTERLQPPQLKELAEVCISACDFMGEYGFLFDDVYPWYEEHGFESVFLDMLEPYIIKGTIRALPPDVVKSLITYFSTSHTTSRLEETICLLDTSTIDIDQVTNLCKHYNLYDAFIYVWNRAIGDYISPLKELLSLATQNAIVATNEDPNGETKGYRNALKMFPYLSYTLTSRIYPTGGELDEAAASKAKADIYSFLCFGTDPTSPESHGGDRGDRSFKSLRIMLEFDTPRFMSMLNEAFEDGFLNGAIDETEMGQSPSSRTNRDLIINRQYLISILLEVLIPSSEFTTADTIYLDMFIARNLPKYPQYILLSGSILHQSLVRLCNYPSPDMLEDCQLSAEYLLSTYRPPDILELIPVFKEAKFFRILKSTYRAEKLYPELILTYLDDSENQEHVFICIRGCLRQTSALTAKQRRDVYSAVKEHAAALAHVDVSEAALTNRAVAADLHEVFVEALEPDPSLQYQYLDALIGPEWKNSGENSSTTKFSHSLIERYIQLMCQYEPSNVAEFVDSTKSGDLQLEAVLPTIESSGIIDAVVILVAKQGEVGDAMKRLTDHLVTLETGLSGVLQRSDESSNSVTLTQAVVDLVQSLEKYVRVGIWLCKQETKSAKQPYGEVNIQKRGSIFELPLSTDENLWLSLIEAVMRITQNLSPLLQGGTACEDVPLASSWPQSADGKPLQLSIFLRMLVQQVFTALLTATTKSGRLPNNKADLSFLRILRAFLKRAASASPSLSELRAVIASILSAYSYEESLLSLANSMLDKDLFVHIDEVTKLRQRGWRARGQICELCRRRTWGPGSGGHVWEAWVAKQVTGAKQKQDRQGEENKDHSATSRGKGKALASSSEVVAEAPAGSGSGEQGDAGEPKSNGGVGEGALIVFGCRHLYHRSCLADELARRRQVGARGPATGQRGFQGSEEFLCVICTIQTS</sequence>
<organism evidence="1">
    <name type="scientific">Ophidiomyces ophidiicola</name>
    <dbReference type="NCBI Taxonomy" id="1387563"/>
    <lineage>
        <taxon>Eukaryota</taxon>
        <taxon>Fungi</taxon>
        <taxon>Dikarya</taxon>
        <taxon>Ascomycota</taxon>
        <taxon>Pezizomycotina</taxon>
        <taxon>Eurotiomycetes</taxon>
        <taxon>Eurotiomycetidae</taxon>
        <taxon>Onygenales</taxon>
        <taxon>Onygenaceae</taxon>
        <taxon>Ophidiomyces</taxon>
    </lineage>
</organism>
<reference evidence="1" key="1">
    <citation type="journal article" date="2022" name="bioRxiv">
        <title>Population genetic analysis of Ophidiomyces ophidiicola, the causative agent of snake fungal disease, indicates recent introductions to the USA.</title>
        <authorList>
            <person name="Ladner J.T."/>
            <person name="Palmer J.M."/>
            <person name="Ettinger C.L."/>
            <person name="Stajich J.E."/>
            <person name="Farrell T.M."/>
            <person name="Glorioso B.M."/>
            <person name="Lawson B."/>
            <person name="Price S.J."/>
            <person name="Stengle A.G."/>
            <person name="Grear D.A."/>
            <person name="Lorch J.M."/>
        </authorList>
    </citation>
    <scope>NUCLEOTIDE SEQUENCE</scope>
    <source>
        <strain evidence="1">NWHC 24266-5</strain>
    </source>
</reference>
<accession>A0ACB8V3B1</accession>
<proteinExistence type="predicted"/>